<dbReference type="Proteomes" id="UP000248146">
    <property type="component" value="Unassembled WGS sequence"/>
</dbReference>
<evidence type="ECO:0000313" key="2">
    <source>
        <dbReference type="EMBL" id="PYC22033.1"/>
    </source>
</evidence>
<dbReference type="OrthoDB" id="8479334at2"/>
<dbReference type="CDD" id="cd04301">
    <property type="entry name" value="NAT_SF"/>
    <property type="match status" value="1"/>
</dbReference>
<reference evidence="2 3" key="1">
    <citation type="submission" date="2018-06" db="EMBL/GenBank/DDBJ databases">
        <title>Pseudomonas diversity within urban Lake Michigan freshwaters.</title>
        <authorList>
            <person name="Batrich M."/>
            <person name="Hatzopoulos T."/>
            <person name="Putonti C."/>
        </authorList>
    </citation>
    <scope>NUCLEOTIDE SEQUENCE [LARGE SCALE GENOMIC DNA]</scope>
    <source>
        <strain evidence="2 3">MB-090714</strain>
    </source>
</reference>
<dbReference type="GO" id="GO:0016747">
    <property type="term" value="F:acyltransferase activity, transferring groups other than amino-acyl groups"/>
    <property type="evidence" value="ECO:0007669"/>
    <property type="project" value="InterPro"/>
</dbReference>
<dbReference type="PROSITE" id="PS51186">
    <property type="entry name" value="GNAT"/>
    <property type="match status" value="1"/>
</dbReference>
<dbReference type="EMBL" id="QJRX01000008">
    <property type="protein sequence ID" value="PYC22033.1"/>
    <property type="molecule type" value="Genomic_DNA"/>
</dbReference>
<dbReference type="Gene3D" id="3.40.630.30">
    <property type="match status" value="1"/>
</dbReference>
<protein>
    <submittedName>
        <fullName evidence="2">GNAT family N-acetyltransferase</fullName>
    </submittedName>
</protein>
<dbReference type="Pfam" id="PF00583">
    <property type="entry name" value="Acetyltransf_1"/>
    <property type="match status" value="1"/>
</dbReference>
<dbReference type="InterPro" id="IPR000182">
    <property type="entry name" value="GNAT_dom"/>
</dbReference>
<dbReference type="RefSeq" id="WP_110683547.1">
    <property type="nucleotide sequence ID" value="NZ_QJRX01000008.1"/>
</dbReference>
<dbReference type="AlphaFoldDB" id="A0A2V4L730"/>
<feature type="domain" description="N-acetyltransferase" evidence="1">
    <location>
        <begin position="8"/>
        <end position="154"/>
    </location>
</feature>
<organism evidence="2 3">
    <name type="scientific">Aquipseudomonas alcaligenes</name>
    <name type="common">Pseudomonas alcaligenes</name>
    <dbReference type="NCBI Taxonomy" id="43263"/>
    <lineage>
        <taxon>Bacteria</taxon>
        <taxon>Pseudomonadati</taxon>
        <taxon>Pseudomonadota</taxon>
        <taxon>Gammaproteobacteria</taxon>
        <taxon>Pseudomonadales</taxon>
        <taxon>Pseudomonadaceae</taxon>
        <taxon>Aquipseudomonas</taxon>
    </lineage>
</organism>
<evidence type="ECO:0000259" key="1">
    <source>
        <dbReference type="PROSITE" id="PS51186"/>
    </source>
</evidence>
<dbReference type="SUPFAM" id="SSF55729">
    <property type="entry name" value="Acyl-CoA N-acyltransferases (Nat)"/>
    <property type="match status" value="1"/>
</dbReference>
<dbReference type="InterPro" id="IPR016181">
    <property type="entry name" value="Acyl_CoA_acyltransferase"/>
</dbReference>
<name>A0A2V4L730_AQUAC</name>
<comment type="caution">
    <text evidence="2">The sequence shown here is derived from an EMBL/GenBank/DDBJ whole genome shotgun (WGS) entry which is preliminary data.</text>
</comment>
<accession>A0A2V4L730</accession>
<keyword evidence="2" id="KW-0808">Transferase</keyword>
<sequence length="163" mass="18904">MQIELHPTSIDQLPLIANLYQYYAYESSDWEGEEVETDGRFYVHEPHLRRYWNEPQWSASLILADGFIAGFLLIERSELPGLDALEFADLFILKKYRRQGIGRALAQQVLSDGQTWLVRCYPDDRVAVAFWRQVLAELVRPVRQIALDDEPELLNYLIGPAAH</sequence>
<proteinExistence type="predicted"/>
<evidence type="ECO:0000313" key="3">
    <source>
        <dbReference type="Proteomes" id="UP000248146"/>
    </source>
</evidence>
<gene>
    <name evidence="2" type="ORF">DMO17_16420</name>
</gene>